<gene>
    <name evidence="1" type="ORF">J5U21_01764</name>
</gene>
<dbReference type="Proteomes" id="UP000693941">
    <property type="component" value="Chromosome"/>
</dbReference>
<name>A0A8F5GWF2_9CREN</name>
<reference evidence="1" key="1">
    <citation type="journal article" date="2021" name="Environ. Microbiol.">
        <title>New insights into the diversity and evolution of the archaeal mobilome from three complete genomes of Saccharolobus shibatae.</title>
        <authorList>
            <person name="Medvedeva S."/>
            <person name="Brandt D."/>
            <person name="Cvirkaite-Krupovic V."/>
            <person name="Liu Y."/>
            <person name="Severinov K."/>
            <person name="Ishino S."/>
            <person name="Ishino Y."/>
            <person name="Prangishvili D."/>
            <person name="Kalinowski J."/>
            <person name="Krupovic M."/>
        </authorList>
    </citation>
    <scope>NUCLEOTIDE SEQUENCE</scope>
    <source>
        <strain evidence="1">BEU9</strain>
    </source>
</reference>
<protein>
    <submittedName>
        <fullName evidence="1">Uncharacterized protein</fullName>
    </submittedName>
</protein>
<organism evidence="1 2">
    <name type="scientific">Saccharolobus shibatae</name>
    <dbReference type="NCBI Taxonomy" id="2286"/>
    <lineage>
        <taxon>Archaea</taxon>
        <taxon>Thermoproteota</taxon>
        <taxon>Thermoprotei</taxon>
        <taxon>Sulfolobales</taxon>
        <taxon>Sulfolobaceae</taxon>
        <taxon>Saccharolobus</taxon>
    </lineage>
</organism>
<proteinExistence type="predicted"/>
<dbReference type="EMBL" id="CP077715">
    <property type="protein sequence ID" value="QXJ32113.1"/>
    <property type="molecule type" value="Genomic_DNA"/>
</dbReference>
<evidence type="ECO:0000313" key="2">
    <source>
        <dbReference type="Proteomes" id="UP000693941"/>
    </source>
</evidence>
<dbReference type="AlphaFoldDB" id="A0A8F5GWF2"/>
<evidence type="ECO:0000313" key="1">
    <source>
        <dbReference type="EMBL" id="QXJ32113.1"/>
    </source>
</evidence>
<accession>A0A8F5GWF2</accession>
<sequence length="60" mass="6971">MTNFYSLENNFIHLKYLYLLSPPCPTKILESVENVIDQEEGCGPTGYRKLIRISREVEAH</sequence>